<dbReference type="GO" id="GO:0016887">
    <property type="term" value="F:ATP hydrolysis activity"/>
    <property type="evidence" value="ECO:0007669"/>
    <property type="project" value="InterPro"/>
</dbReference>
<evidence type="ECO:0000256" key="8">
    <source>
        <dbReference type="ARBA" id="ARBA00026057"/>
    </source>
</evidence>
<dbReference type="PANTHER" id="PTHR11638">
    <property type="entry name" value="ATP-DEPENDENT CLP PROTEASE"/>
    <property type="match status" value="1"/>
</dbReference>
<dbReference type="RefSeq" id="WP_014093527.1">
    <property type="nucleotide sequence ID" value="NC_016011.1"/>
</dbReference>
<comment type="subcellular location">
    <subcellularLocation>
        <location evidence="1 11">Cytoplasm</location>
    </subcellularLocation>
</comment>
<evidence type="ECO:0000256" key="2">
    <source>
        <dbReference type="ARBA" id="ARBA00008675"/>
    </source>
</evidence>
<evidence type="ECO:0000256" key="7">
    <source>
        <dbReference type="ARBA" id="ARBA00023186"/>
    </source>
</evidence>
<dbReference type="SMART" id="SM01086">
    <property type="entry name" value="ClpB_D2-small"/>
    <property type="match status" value="1"/>
</dbReference>
<comment type="subunit">
    <text evidence="8">Homohexamer. The oligomerization is ATP-dependent.</text>
</comment>
<dbReference type="Pfam" id="PF02861">
    <property type="entry name" value="Clp_N"/>
    <property type="match status" value="1"/>
</dbReference>
<keyword evidence="3 9" id="KW-0677">Repeat</keyword>
<dbReference type="Gene3D" id="1.10.1780.10">
    <property type="entry name" value="Clp, N-terminal domain"/>
    <property type="match status" value="1"/>
</dbReference>
<evidence type="ECO:0000256" key="5">
    <source>
        <dbReference type="ARBA" id="ARBA00022840"/>
    </source>
</evidence>
<dbReference type="InterPro" id="IPR019489">
    <property type="entry name" value="Clp_ATPase_C"/>
</dbReference>
<dbReference type="FunFam" id="3.40.50.300:FF:000025">
    <property type="entry name" value="ATP-dependent Clp protease subunit"/>
    <property type="match status" value="1"/>
</dbReference>
<dbReference type="InterPro" id="IPR028299">
    <property type="entry name" value="ClpA/B_CS2"/>
</dbReference>
<evidence type="ECO:0000313" key="14">
    <source>
        <dbReference type="Proteomes" id="UP000001286"/>
    </source>
</evidence>
<reference evidence="13 14" key="1">
    <citation type="journal article" date="2011" name="J. Bacteriol.">
        <title>Complete genome sequence of the animal pathogen Listeria ivanovii, which provides insights into host specificities and evolution of the genus Listeria.</title>
        <authorList>
            <person name="Buchrieser C."/>
            <person name="Rusniok C."/>
            <person name="Garrido P."/>
            <person name="Hain T."/>
            <person name="Scortti M."/>
            <person name="Lampidis R."/>
            <person name="Karst U."/>
            <person name="Chakraborty T."/>
            <person name="Cossart P."/>
            <person name="Kreft J."/>
            <person name="Vazquez-Boland J.A."/>
            <person name="Goebel W."/>
            <person name="Glaser P."/>
        </authorList>
    </citation>
    <scope>NUCLEOTIDE SEQUENCE [LARGE SCALE GENOMIC DNA]</scope>
    <source>
        <strain evidence="14">ATCC BAA-678 / PAM 55</strain>
    </source>
</reference>
<dbReference type="InterPro" id="IPR004176">
    <property type="entry name" value="Clp_R_N"/>
</dbReference>
<dbReference type="GO" id="GO:0042026">
    <property type="term" value="P:protein refolding"/>
    <property type="evidence" value="ECO:0007669"/>
    <property type="project" value="UniProtKB-UniRule"/>
</dbReference>
<dbReference type="Gene3D" id="3.40.50.300">
    <property type="entry name" value="P-loop containing nucleotide triphosphate hydrolases"/>
    <property type="match status" value="3"/>
</dbReference>
<dbReference type="PROSITE" id="PS51903">
    <property type="entry name" value="CLP_R"/>
    <property type="match status" value="1"/>
</dbReference>
<evidence type="ECO:0000256" key="9">
    <source>
        <dbReference type="PROSITE-ProRule" id="PRU01251"/>
    </source>
</evidence>
<evidence type="ECO:0000313" key="13">
    <source>
        <dbReference type="EMBL" id="CBW86686.1"/>
    </source>
</evidence>
<dbReference type="InterPro" id="IPR003959">
    <property type="entry name" value="ATPase_AAA_core"/>
</dbReference>
<dbReference type="eggNOG" id="COG0542">
    <property type="taxonomic scope" value="Bacteria"/>
</dbReference>
<dbReference type="CDD" id="cd19499">
    <property type="entry name" value="RecA-like_ClpB_Hsp104-like"/>
    <property type="match status" value="1"/>
</dbReference>
<evidence type="ECO:0000256" key="3">
    <source>
        <dbReference type="ARBA" id="ARBA00022737"/>
    </source>
</evidence>
<dbReference type="SMART" id="SM00382">
    <property type="entry name" value="AAA"/>
    <property type="match status" value="2"/>
</dbReference>
<evidence type="ECO:0000256" key="6">
    <source>
        <dbReference type="ARBA" id="ARBA00023054"/>
    </source>
</evidence>
<sequence>MDLKKFTQQVQQTIADAQNLAIASENQEIDVAHIFQVLLTESDFTKRVYDVAEVNIDELHHSVEAALKKIPVVSGSGVNYGQAMSQSLFQLMRDAEKEQKQLEDDFVSTEHLILAVMDQKTNPITIELKKQNKAKKQIKEAILQIRGGKKVTSQNAEENYEALLKYGRDLVAEVRSGKLDPVIGRDTEIRNVIRILSRKTKNNPVLIGEPGVGKTAIVEGLAQRIVRKDVPEGLKDKTIISLDIGSLIAGAKYRGEFEERLKAVLQEVKQSDGQILLFIDEIHTIVGAGKTDGAMDAGNMLKPMLARGELHCIGATTLDEYREYIEKDAALERRFQKVLVPEPTVEDTVSILRGLKERFEIHHGVNIHDNALVAAASLSNRYIADRFLPDKAIDLVDEACATIRVEIDSMPSELDEVTRKVMQLEIEEAALKEEKDPASERRLEILQRELADYKEEANKMKSKWEAEKGEISKIREVREQIDHLRHELEEAENNYDLTKAAELRHGKIPAVEKELLALEAENREKTAQEDRILQEEVTENEIAEIVGRWTGIPVTKLVEGEREKLLKLADVLHQKVIGQDDAVRLVSDAVLRARAGIKDPKRPIGSFIFLGPTGVGKTELAKALAFNMFDSEDHMIRIDMSEYMEKHSVSRLVGAPPGYIGYEEGGQLTEAVRRSPYSIVLLDEIEKAHPDVFNILLQVLDDGRITDSQGRLIDFKNTVIIMTSNIGSNLLLERTEDGEISPELEEDVMQILQSEFKPEFLNRVDDIILFKPLTLADIKGIVEKLVEELQIRLADQEISISISEAAKAFIAEEAYDPVYGARPLKRYIVRHVETPLAREIVSGNVLPHSSVEIDLSEKEFTFKVNE</sequence>
<dbReference type="InterPro" id="IPR036628">
    <property type="entry name" value="Clp_N_dom_sf"/>
</dbReference>
<comment type="subunit">
    <text evidence="11">Homohexamer; The oligomerization is ATP-dependent.</text>
</comment>
<keyword evidence="5 10" id="KW-0067">ATP-binding</keyword>
<name>G2ZEA8_LISIP</name>
<feature type="coiled-coil region" evidence="11">
    <location>
        <begin position="85"/>
        <end position="112"/>
    </location>
</feature>
<dbReference type="InterPro" id="IPR050130">
    <property type="entry name" value="ClpA_ClpB"/>
</dbReference>
<organism evidence="13 14">
    <name type="scientific">Listeria ivanovii (strain ATCC BAA-678 / PAM 55)</name>
    <dbReference type="NCBI Taxonomy" id="881621"/>
    <lineage>
        <taxon>Bacteria</taxon>
        <taxon>Bacillati</taxon>
        <taxon>Bacillota</taxon>
        <taxon>Bacilli</taxon>
        <taxon>Bacillales</taxon>
        <taxon>Listeriaceae</taxon>
        <taxon>Listeria</taxon>
    </lineage>
</organism>
<dbReference type="HOGENOM" id="CLU_005070_4_0_9"/>
<dbReference type="NCBIfam" id="TIGR03346">
    <property type="entry name" value="chaperone_ClpB"/>
    <property type="match status" value="1"/>
</dbReference>
<dbReference type="PROSITE" id="PS00871">
    <property type="entry name" value="CLPAB_2"/>
    <property type="match status" value="1"/>
</dbReference>
<proteinExistence type="inferred from homology"/>
<dbReference type="OrthoDB" id="9803641at2"/>
<dbReference type="CDD" id="cd00009">
    <property type="entry name" value="AAA"/>
    <property type="match status" value="1"/>
</dbReference>
<dbReference type="SUPFAM" id="SSF52540">
    <property type="entry name" value="P-loop containing nucleoside triphosphate hydrolases"/>
    <property type="match status" value="2"/>
</dbReference>
<dbReference type="InterPro" id="IPR018368">
    <property type="entry name" value="ClpA/B_CS1"/>
</dbReference>
<dbReference type="EMBL" id="FR687253">
    <property type="protein sequence ID" value="CBW86686.1"/>
    <property type="molecule type" value="Genomic_DNA"/>
</dbReference>
<evidence type="ECO:0000256" key="1">
    <source>
        <dbReference type="ARBA" id="ARBA00004496"/>
    </source>
</evidence>
<dbReference type="Gene3D" id="1.10.8.60">
    <property type="match status" value="1"/>
</dbReference>
<dbReference type="FunFam" id="3.40.50.300:FF:000120">
    <property type="entry name" value="ATP-dependent chaperone ClpB"/>
    <property type="match status" value="1"/>
</dbReference>
<feature type="coiled-coil region" evidence="11">
    <location>
        <begin position="414"/>
        <end position="535"/>
    </location>
</feature>
<dbReference type="Pfam" id="PF00004">
    <property type="entry name" value="AAA"/>
    <property type="match status" value="1"/>
</dbReference>
<dbReference type="Pfam" id="PF10431">
    <property type="entry name" value="ClpB_D2-small"/>
    <property type="match status" value="1"/>
</dbReference>
<comment type="similarity">
    <text evidence="2 10">Belongs to the ClpA/ClpB family.</text>
</comment>
<dbReference type="FunFam" id="3.40.50.300:FF:000010">
    <property type="entry name" value="Chaperone clpB 1, putative"/>
    <property type="match status" value="1"/>
</dbReference>
<dbReference type="SUPFAM" id="SSF81923">
    <property type="entry name" value="Double Clp-N motif"/>
    <property type="match status" value="1"/>
</dbReference>
<dbReference type="GO" id="GO:0034605">
    <property type="term" value="P:cellular response to heat"/>
    <property type="evidence" value="ECO:0007669"/>
    <property type="project" value="TreeGrafter"/>
</dbReference>
<dbReference type="InterPro" id="IPR003593">
    <property type="entry name" value="AAA+_ATPase"/>
</dbReference>
<comment type="function">
    <text evidence="11">Part of a stress-induced multi-chaperone system, it is involved in the recovery of the cell from heat-induced damage, in cooperation with DnaK, DnaJ and GrpE.</text>
</comment>
<feature type="domain" description="Clp R" evidence="12">
    <location>
        <begin position="3"/>
        <end position="148"/>
    </location>
</feature>
<keyword evidence="11" id="KW-0346">Stress response</keyword>
<dbReference type="Proteomes" id="UP000001286">
    <property type="component" value="Chromosome"/>
</dbReference>
<dbReference type="PRINTS" id="PR00300">
    <property type="entry name" value="CLPPROTEASEA"/>
</dbReference>
<accession>G2ZEA8</accession>
<keyword evidence="4 10" id="KW-0547">Nucleotide-binding</keyword>
<dbReference type="GO" id="GO:0005524">
    <property type="term" value="F:ATP binding"/>
    <property type="evidence" value="ECO:0007669"/>
    <property type="project" value="UniProtKB-UniRule"/>
</dbReference>
<dbReference type="InterPro" id="IPR017730">
    <property type="entry name" value="Chaperonin_ClpB"/>
</dbReference>
<dbReference type="KEGG" id="liv:LIV_2193"/>
<dbReference type="PANTHER" id="PTHR11638:SF18">
    <property type="entry name" value="HEAT SHOCK PROTEIN 104"/>
    <property type="match status" value="1"/>
</dbReference>
<evidence type="ECO:0000256" key="10">
    <source>
        <dbReference type="RuleBase" id="RU004432"/>
    </source>
</evidence>
<keyword evidence="6 11" id="KW-0175">Coiled coil</keyword>
<dbReference type="Pfam" id="PF07724">
    <property type="entry name" value="AAA_2"/>
    <property type="match status" value="1"/>
</dbReference>
<dbReference type="GeneID" id="57077201"/>
<dbReference type="Pfam" id="PF17871">
    <property type="entry name" value="AAA_lid_9"/>
    <property type="match status" value="1"/>
</dbReference>
<dbReference type="PROSITE" id="PS00870">
    <property type="entry name" value="CLPAB_1"/>
    <property type="match status" value="1"/>
</dbReference>
<evidence type="ECO:0000259" key="12">
    <source>
        <dbReference type="PROSITE" id="PS51903"/>
    </source>
</evidence>
<protein>
    <recommendedName>
        <fullName evidence="11">Chaperone protein ClpB</fullName>
    </recommendedName>
</protein>
<evidence type="ECO:0000256" key="4">
    <source>
        <dbReference type="ARBA" id="ARBA00022741"/>
    </source>
</evidence>
<gene>
    <name evidence="11 13" type="primary">clpB</name>
    <name evidence="13" type="ordered locus">LIV_2193</name>
</gene>
<keyword evidence="11" id="KW-0963">Cytoplasm</keyword>
<dbReference type="GO" id="GO:0005737">
    <property type="term" value="C:cytoplasm"/>
    <property type="evidence" value="ECO:0007669"/>
    <property type="project" value="UniProtKB-SubCell"/>
</dbReference>
<dbReference type="InterPro" id="IPR027417">
    <property type="entry name" value="P-loop_NTPase"/>
</dbReference>
<keyword evidence="7 10" id="KW-0143">Chaperone</keyword>
<evidence type="ECO:0000256" key="11">
    <source>
        <dbReference type="RuleBase" id="RU362034"/>
    </source>
</evidence>
<dbReference type="AlphaFoldDB" id="G2ZEA8"/>
<dbReference type="InterPro" id="IPR001270">
    <property type="entry name" value="ClpA/B"/>
</dbReference>
<dbReference type="InterPro" id="IPR041546">
    <property type="entry name" value="ClpA/ClpB_AAA_lid"/>
</dbReference>